<dbReference type="EMBL" id="CP009506">
    <property type="protein sequence ID" value="AKB29530.1"/>
    <property type="molecule type" value="Genomic_DNA"/>
</dbReference>
<dbReference type="PATRIC" id="fig|1434120.4.peg.3675"/>
<keyword evidence="1" id="KW-0472">Membrane</keyword>
<organism evidence="2 3">
    <name type="scientific">Methanosarcina siciliae T4/M</name>
    <dbReference type="NCBI Taxonomy" id="1434120"/>
    <lineage>
        <taxon>Archaea</taxon>
        <taxon>Methanobacteriati</taxon>
        <taxon>Methanobacteriota</taxon>
        <taxon>Stenosarchaea group</taxon>
        <taxon>Methanomicrobia</taxon>
        <taxon>Methanosarcinales</taxon>
        <taxon>Methanosarcinaceae</taxon>
        <taxon>Methanosarcina</taxon>
    </lineage>
</organism>
<evidence type="ECO:0000313" key="3">
    <source>
        <dbReference type="Proteomes" id="UP000033111"/>
    </source>
</evidence>
<dbReference type="AlphaFoldDB" id="A0A0E3P6U7"/>
<dbReference type="HOGENOM" id="CLU_1017858_0_0_2"/>
<name>A0A0E3P6U7_9EURY</name>
<keyword evidence="3" id="KW-1185">Reference proteome</keyword>
<gene>
    <name evidence="2" type="ORF">MSSIT_2811</name>
</gene>
<evidence type="ECO:0000256" key="1">
    <source>
        <dbReference type="SAM" id="Phobius"/>
    </source>
</evidence>
<keyword evidence="1" id="KW-0812">Transmembrane</keyword>
<feature type="transmembrane region" description="Helical" evidence="1">
    <location>
        <begin position="21"/>
        <end position="39"/>
    </location>
</feature>
<accession>A0A0E3P6U7</accession>
<dbReference type="Proteomes" id="UP000033111">
    <property type="component" value="Chromosome"/>
</dbReference>
<feature type="transmembrane region" description="Helical" evidence="1">
    <location>
        <begin position="51"/>
        <end position="70"/>
    </location>
</feature>
<reference evidence="2 3" key="1">
    <citation type="submission" date="2014-07" db="EMBL/GenBank/DDBJ databases">
        <title>Methanogenic archaea and the global carbon cycle.</title>
        <authorList>
            <person name="Henriksen J.R."/>
            <person name="Luke J."/>
            <person name="Reinhart S."/>
            <person name="Benedict M.N."/>
            <person name="Youngblut N.D."/>
            <person name="Metcalf M.E."/>
            <person name="Whitaker R.J."/>
            <person name="Metcalf W.W."/>
        </authorList>
    </citation>
    <scope>NUCLEOTIDE SEQUENCE [LARGE SCALE GENOMIC DNA]</scope>
    <source>
        <strain evidence="2 3">T4/M</strain>
    </source>
</reference>
<sequence length="273" mass="31715">MSAEKERKADILQHIKKPIHIFSLVFLIPEGLLTLMILLGNLSESDKSRIILSMILLTFVAFISFIFVLYKKPQVFENSNVSSQLSTKEETSYLKSAGLVNVFSSRSVSIEVEYSKRLEKMSKNLDVIGFGLSHFRRDYGKKFIELSGKGKVRILLIDPEFHLNEGKSISDLRDIEENQDIGSIRSQVKDFIRDYKKLKEILNSDNFEVRVYNCLPSVNIFRIDNEMFIGPYLINRDSRRTVTVLVNSTGELFEQHMEHFEEIWNNYSRKIDE</sequence>
<protein>
    <submittedName>
        <fullName evidence="2">Uncharacterized protein</fullName>
    </submittedName>
</protein>
<dbReference type="KEGG" id="msw:MSSIT_2811"/>
<keyword evidence="1" id="KW-1133">Transmembrane helix</keyword>
<proteinExistence type="predicted"/>
<evidence type="ECO:0000313" key="2">
    <source>
        <dbReference type="EMBL" id="AKB29530.1"/>
    </source>
</evidence>